<dbReference type="EMBL" id="AILW01000003">
    <property type="protein sequence ID" value="EJF84088.1"/>
    <property type="molecule type" value="Genomic_DNA"/>
</dbReference>
<evidence type="ECO:0000313" key="1">
    <source>
        <dbReference type="EMBL" id="EJF84088.1"/>
    </source>
</evidence>
<reference evidence="1 2" key="1">
    <citation type="submission" date="2012-03" db="EMBL/GenBank/DDBJ databases">
        <title>The Genome Sequence of Bartonella elizabethae Re6043vi.</title>
        <authorList>
            <consortium name="The Broad Institute Genome Sequencing Platform"/>
            <consortium name="The Broad Institute Genome Sequencing Center for Infectious Disease"/>
            <person name="Feldgarden M."/>
            <person name="Kirby J."/>
            <person name="Kosoy M."/>
            <person name="Birtles R."/>
            <person name="Probert W.S."/>
            <person name="Chiaraviglio L."/>
            <person name="Young S.K."/>
            <person name="Zeng Q."/>
            <person name="Gargeya S."/>
            <person name="Fitzgerald M."/>
            <person name="Haas B."/>
            <person name="Abouelleil A."/>
            <person name="Alvarado L."/>
            <person name="Arachchi H.M."/>
            <person name="Berlin A."/>
            <person name="Chapman S.B."/>
            <person name="Gearin G."/>
            <person name="Goldberg J."/>
            <person name="Griggs A."/>
            <person name="Gujja S."/>
            <person name="Hansen M."/>
            <person name="Heiman D."/>
            <person name="Howarth C."/>
            <person name="Larimer J."/>
            <person name="Lui A."/>
            <person name="MacDonald P.J.P."/>
            <person name="McCowen C."/>
            <person name="Montmayeur A."/>
            <person name="Murphy C."/>
            <person name="Neiman D."/>
            <person name="Pearson M."/>
            <person name="Priest M."/>
            <person name="Roberts A."/>
            <person name="Saif S."/>
            <person name="Shea T."/>
            <person name="Sisk P."/>
            <person name="Stolte C."/>
            <person name="Sykes S."/>
            <person name="Wortman J."/>
            <person name="Nusbaum C."/>
            <person name="Birren B."/>
        </authorList>
    </citation>
    <scope>NUCLEOTIDE SEQUENCE [LARGE SCALE GENOMIC DNA]</scope>
    <source>
        <strain evidence="1 2">Re6043vi</strain>
    </source>
</reference>
<sequence>MNIFYRRIYHKNSSHEISFGNIGQRGVQNYPIPPSYDRDSNA</sequence>
<protein>
    <submittedName>
        <fullName evidence="1">Uncharacterized protein</fullName>
    </submittedName>
</protein>
<dbReference type="Proteomes" id="UP000008942">
    <property type="component" value="Unassembled WGS sequence"/>
</dbReference>
<gene>
    <name evidence="1" type="ORF">MCU_00756</name>
</gene>
<keyword evidence="2" id="KW-1185">Reference proteome</keyword>
<organism evidence="1 2">
    <name type="scientific">Bartonella elizabethae Re6043vi</name>
    <dbReference type="NCBI Taxonomy" id="1094554"/>
    <lineage>
        <taxon>Bacteria</taxon>
        <taxon>Pseudomonadati</taxon>
        <taxon>Pseudomonadota</taxon>
        <taxon>Alphaproteobacteria</taxon>
        <taxon>Hyphomicrobiales</taxon>
        <taxon>Bartonellaceae</taxon>
        <taxon>Bartonella</taxon>
    </lineage>
</organism>
<proteinExistence type="predicted"/>
<comment type="caution">
    <text evidence="1">The sequence shown here is derived from an EMBL/GenBank/DDBJ whole genome shotgun (WGS) entry which is preliminary data.</text>
</comment>
<accession>A0ABN0GL01</accession>
<evidence type="ECO:0000313" key="2">
    <source>
        <dbReference type="Proteomes" id="UP000008942"/>
    </source>
</evidence>
<name>A0ABN0GL01_BAREL</name>